<proteinExistence type="predicted"/>
<evidence type="ECO:0000313" key="2">
    <source>
        <dbReference type="Proteomes" id="UP001234178"/>
    </source>
</evidence>
<name>A0ABQ9ZLN0_9CRUS</name>
<reference evidence="1 2" key="1">
    <citation type="journal article" date="2023" name="Nucleic Acids Res.">
        <title>The hologenome of Daphnia magna reveals possible DNA methylation and microbiome-mediated evolution of the host genome.</title>
        <authorList>
            <person name="Chaturvedi A."/>
            <person name="Li X."/>
            <person name="Dhandapani V."/>
            <person name="Marshall H."/>
            <person name="Kissane S."/>
            <person name="Cuenca-Cambronero M."/>
            <person name="Asole G."/>
            <person name="Calvet F."/>
            <person name="Ruiz-Romero M."/>
            <person name="Marangio P."/>
            <person name="Guigo R."/>
            <person name="Rago D."/>
            <person name="Mirbahai L."/>
            <person name="Eastwood N."/>
            <person name="Colbourne J.K."/>
            <person name="Zhou J."/>
            <person name="Mallon E."/>
            <person name="Orsini L."/>
        </authorList>
    </citation>
    <scope>NUCLEOTIDE SEQUENCE [LARGE SCALE GENOMIC DNA]</scope>
    <source>
        <strain evidence="1">LRV0_1</strain>
    </source>
</reference>
<dbReference type="EMBL" id="JAOYFB010000004">
    <property type="protein sequence ID" value="KAK4013852.1"/>
    <property type="molecule type" value="Genomic_DNA"/>
</dbReference>
<gene>
    <name evidence="1" type="ORF">OUZ56_026405</name>
</gene>
<organism evidence="1 2">
    <name type="scientific">Daphnia magna</name>
    <dbReference type="NCBI Taxonomy" id="35525"/>
    <lineage>
        <taxon>Eukaryota</taxon>
        <taxon>Metazoa</taxon>
        <taxon>Ecdysozoa</taxon>
        <taxon>Arthropoda</taxon>
        <taxon>Crustacea</taxon>
        <taxon>Branchiopoda</taxon>
        <taxon>Diplostraca</taxon>
        <taxon>Cladocera</taxon>
        <taxon>Anomopoda</taxon>
        <taxon>Daphniidae</taxon>
        <taxon>Daphnia</taxon>
    </lineage>
</organism>
<keyword evidence="2" id="KW-1185">Reference proteome</keyword>
<comment type="caution">
    <text evidence="1">The sequence shown here is derived from an EMBL/GenBank/DDBJ whole genome shotgun (WGS) entry which is preliminary data.</text>
</comment>
<evidence type="ECO:0000313" key="1">
    <source>
        <dbReference type="EMBL" id="KAK4013852.1"/>
    </source>
</evidence>
<accession>A0ABQ9ZLN0</accession>
<protein>
    <submittedName>
        <fullName evidence="1">Uncharacterized protein</fullName>
    </submittedName>
</protein>
<dbReference type="Proteomes" id="UP001234178">
    <property type="component" value="Unassembled WGS sequence"/>
</dbReference>
<sequence>MALDTLLKSKMSVGVEGPTLVFVSTLNKFLTLMHLSNVTPSNFADVFGWILWPFRKSSGSSPGGVVWDASRMSGAGMV</sequence>